<feature type="region of interest" description="Disordered" evidence="1">
    <location>
        <begin position="2161"/>
        <end position="2206"/>
    </location>
</feature>
<proteinExistence type="predicted"/>
<feature type="domain" description="FMP27/BLTP2/Hobbit GFWDK motif-containing RBG unit" evidence="3">
    <location>
        <begin position="925"/>
        <end position="1047"/>
    </location>
</feature>
<dbReference type="InterPro" id="IPR019441">
    <property type="entry name" value="FMP27/BLTP2/Hobbit_GFWDK_RBG"/>
</dbReference>
<feature type="region of interest" description="Disordered" evidence="1">
    <location>
        <begin position="1887"/>
        <end position="1908"/>
    </location>
</feature>
<organism evidence="4 5">
    <name type="scientific">Raphanus sativus</name>
    <name type="common">Radish</name>
    <name type="synonym">Raphanus raphanistrum var. sativus</name>
    <dbReference type="NCBI Taxonomy" id="3726"/>
    <lineage>
        <taxon>Eukaryota</taxon>
        <taxon>Viridiplantae</taxon>
        <taxon>Streptophyta</taxon>
        <taxon>Embryophyta</taxon>
        <taxon>Tracheophyta</taxon>
        <taxon>Spermatophyta</taxon>
        <taxon>Magnoliopsida</taxon>
        <taxon>eudicotyledons</taxon>
        <taxon>Gunneridae</taxon>
        <taxon>Pentapetalae</taxon>
        <taxon>rosids</taxon>
        <taxon>malvids</taxon>
        <taxon>Brassicales</taxon>
        <taxon>Brassicaceae</taxon>
        <taxon>Brassiceae</taxon>
        <taxon>Raphanus</taxon>
    </lineage>
</organism>
<accession>A0A9W3CAJ5</accession>
<evidence type="ECO:0000256" key="1">
    <source>
        <dbReference type="SAM" id="MobiDB-lite"/>
    </source>
</evidence>
<dbReference type="Proteomes" id="UP000504610">
    <property type="component" value="Chromosome 8"/>
</dbReference>
<feature type="compositionally biased region" description="Polar residues" evidence="1">
    <location>
        <begin position="1947"/>
        <end position="1965"/>
    </location>
</feature>
<protein>
    <submittedName>
        <fullName evidence="5">LOW QUALITY PROTEIN: protein SABRE-like</fullName>
    </submittedName>
</protein>
<dbReference type="Pfam" id="PF10344">
    <property type="entry name" value="Hobbit"/>
    <property type="match status" value="3"/>
</dbReference>
<keyword evidence="2" id="KW-0472">Membrane</keyword>
<dbReference type="GeneID" id="108821782"/>
<reference evidence="5" key="2">
    <citation type="submission" date="2025-08" db="UniProtKB">
        <authorList>
            <consortium name="RefSeq"/>
        </authorList>
    </citation>
    <scope>IDENTIFICATION</scope>
    <source>
        <tissue evidence="5">Leaf</tissue>
    </source>
</reference>
<keyword evidence="2" id="KW-0812">Transmembrane</keyword>
<evidence type="ECO:0000313" key="5">
    <source>
        <dbReference type="RefSeq" id="XP_056848458.1"/>
    </source>
</evidence>
<evidence type="ECO:0000256" key="2">
    <source>
        <dbReference type="SAM" id="Phobius"/>
    </source>
</evidence>
<dbReference type="SMART" id="SM01214">
    <property type="entry name" value="Fmp27_GFWDK"/>
    <property type="match status" value="1"/>
</dbReference>
<feature type="compositionally biased region" description="Low complexity" evidence="1">
    <location>
        <begin position="1897"/>
        <end position="1908"/>
    </location>
</feature>
<name>A0A9W3CAJ5_RAPSA</name>
<feature type="region of interest" description="Disordered" evidence="1">
    <location>
        <begin position="1944"/>
        <end position="1981"/>
    </location>
</feature>
<dbReference type="PANTHER" id="PTHR15678">
    <property type="entry name" value="ANTIGEN MLAA-22-RELATED"/>
    <property type="match status" value="1"/>
</dbReference>
<dbReference type="KEGG" id="rsz:108821782"/>
<evidence type="ECO:0000313" key="4">
    <source>
        <dbReference type="Proteomes" id="UP000504610"/>
    </source>
</evidence>
<reference evidence="4" key="1">
    <citation type="journal article" date="2019" name="Database">
        <title>The radish genome database (RadishGD): an integrated information resource for radish genomics.</title>
        <authorList>
            <person name="Yu H.J."/>
            <person name="Baek S."/>
            <person name="Lee Y.J."/>
            <person name="Cho A."/>
            <person name="Mun J.H."/>
        </authorList>
    </citation>
    <scope>NUCLEOTIDE SEQUENCE [LARGE SCALE GENOMIC DNA]</scope>
    <source>
        <strain evidence="4">cv. WK10039</strain>
    </source>
</reference>
<gene>
    <name evidence="5" type="primary">LOC108821782</name>
</gene>
<keyword evidence="4" id="KW-1185">Reference proteome</keyword>
<sequence length="2206" mass="249573">MAASSATLYFGFLIASITLWMIFSLCSRLFAWMLSRVLGMSVRFRVRSRKCLRDIVVMFETGAFESASADEIKFAVGFISGELCIKVLICGLDVVMRSFGALSCDELSLCFQFGYDRAVGIVVIRTMEIVSGDVTMKLDNELFSQSKRSTATAPSTKKPHQLLIKCSMYFPEKVSFSLPKLDVRCVNQEHDLFAENNVTGIILRSIKSKSVEDAGEITRLSVQMELNEIHLFREAESSILEVIKVDVVSSFEIPIQPVLPINANIKIELGGTQCNLVISRLEPWLSLLSPEKRTLVLQEQICTREKLKADDVKTIMWTCTFSAPEMTVMLCGIDDMPLYHFCSQSSHVFGNNISSIDTAIDVELGELNFHLADEYQQCYNEHLPGTEPNSGLLMHIEKISLNWARGGCRNDLVLSVSVTTMRIYLSYKRVESLITNAVSFEALFKKLSVSGERTNETGGVEPSHAPEKETRLVNLTLTRFIVNLCDATGLDNTVTDSVSLELTWFSFSLNKDKHSTEMELSRAKAIYQLYRPCSKVTLFDMHNAKLTRRSVRLDVHFLLSATDISLGWEPDVHLSLYRLFLRLRPIVYAQTLEDYECMSGSSVDEETRREIFFAIDVESLTISAKVGDGVEVKFDARSIFTENAFIGMLVEELMLALNGSRVLKTTRMQISRVPTVSLNLSDDIVPVRTSGPWDWVVQGLDVNICMPYRLQLRAIADSIEEKLRDLELITAAEEESLEPKNSIPGFGRLRFYIRRLNAYIEEEPIQGWLDEHYQLLKKETCELAVRLKFLEDFIQRTGHRGGVETSNGEEIDVHDPLAINKLKEEIQKRSFRSYYQACQGLVPEESSGACREGFQAGFRSSSARNSLLSVCATDFDLSLTAVRYGDDDDEAGLMEVLRNMDPSCEEISGSKVNMKTGSLMVKLRNYTLPLLSASSCKCEGHIPQISQDVFEGSGSSPPVKTYSDLSLYFEQGEVSFGVGYEPAFADISYAITVALSQRNPCAPQVSKEERSLPWWDNMRNHVHGNISLSFSVSSKWNVLATTDPYQSEDKLQIATGPIEFHQSDGRVVVNARDFKIKLNSLESLISRQSLNVPGGNSRVAFFEAPVFNLDVTTDWECEPRSSLNVLDPLRSASLSLGCHLSLRPNDKNEILSPTSPTMNLGAQDLVWILKFCSMYSDPPNKLHSFSGRPRFGVPRVVVVSEGLSLDQVMTEFMVRVDATPFLIKYTPSDLDDPAKGLIFDIKKLKYELCYSRGKQYYTLECKRDALDLVYQGLDVHVPKAFIKKDEHKGDEKNRDAGFLLSCDYITIRRQAPKADIKRLLAWQEAGRSNLESDEHIQSDTSDGDGFNVVLSDSCLRVFVYGLKLLWTIENRDAVFSFVSGISKVFEPAQPSPSRQHTQRKILARNQENQKEISTSSASSRESQTVTKVETSGSDEEGTSHFMVNVIEPQFNLHSEEANGRFLLAAGSGRVIARSFQSIMRVGAEVIQQALGTTILQSPKSIPEMTWTRLEFSVMLEHVQAHVALTDVDPSAGVQWLPNIRRRSPKLKRTGALLERVFMPCYMYLRYTRHDGLSPDLKVKPLEEITFNSRNIAATMTSRQFQVMMDVLTILLFPATPHKSSLHFPTEDDDIDDEIDEVVPYGIEEVELAKINLEEKEWKQRLLLDDIRILSHHSDNMEDTHVEKKSDLWMISTRKSILVQRLKKELLYVKKSRKTASASLRIVVQKAANLRLMEKNRSAPYAMRISLEINEVVWCMLVDGRAFAEAKINNMTYDFDRDYKNIGVARFTTKSFVVRNCLCNAKSDEVLSAWNPPAEWGKKFMLRVDAKQGTPKDGNPLDLFHMEIYPLRIHLSETMYKMMWEYFFPEEEQDSQRRQEVWKVSTTAGSKRVKRRLESHESSSSSAVVQSQSNVDCVQKSNMLDVRSTAGGSADQELRRTSSFDRSWEESVLSSNDQKGESSRQMNLKNAKTDKSPSSSRSEKKARKKQVEVIKIYNIKISQVELLVTYEGSRFVVEDLRLLMDKFSLDEFAGTWRGLFARVKKHITCGVLKSVIGMQGKKFTYKSQENAESSDDELKLSDNDESGVLTRKIYDESGGAGDNFVTSVRGLFNTQRRKPKAFVLRTMRGEADNDFNGEWSDSDVEFSPFARQLTITKAKRLIRRHTKKFRPISERGSMSQQRESLPLSVRETDTSESSYSSESSPYEDFSR</sequence>
<feature type="compositionally biased region" description="Low complexity" evidence="1">
    <location>
        <begin position="1413"/>
        <end position="1422"/>
    </location>
</feature>
<dbReference type="OrthoDB" id="10261079at2759"/>
<evidence type="ECO:0000259" key="3">
    <source>
        <dbReference type="SMART" id="SM01214"/>
    </source>
</evidence>
<feature type="transmembrane region" description="Helical" evidence="2">
    <location>
        <begin position="7"/>
        <end position="34"/>
    </location>
</feature>
<dbReference type="RefSeq" id="XP_056848458.1">
    <property type="nucleotide sequence ID" value="XM_056992478.1"/>
</dbReference>
<dbReference type="PANTHER" id="PTHR15678:SF13">
    <property type="entry name" value="FMP27_BLTP2_HOBBIT GFWDK MOTIF-CONTAINING RBG UNIT DOMAIN-CONTAINING PROTEIN"/>
    <property type="match status" value="1"/>
</dbReference>
<keyword evidence="2" id="KW-1133">Transmembrane helix</keyword>
<feature type="region of interest" description="Disordered" evidence="1">
    <location>
        <begin position="1405"/>
        <end position="1438"/>
    </location>
</feature>
<dbReference type="InterPro" id="IPR045167">
    <property type="entry name" value="Hobbit"/>
</dbReference>
<feature type="compositionally biased region" description="Low complexity" evidence="1">
    <location>
        <begin position="2190"/>
        <end position="2206"/>
    </location>
</feature>